<evidence type="ECO:0000256" key="3">
    <source>
        <dbReference type="ARBA" id="ARBA00022833"/>
    </source>
</evidence>
<gene>
    <name evidence="6" type="ORF">A6769_37630</name>
</gene>
<organism evidence="6 7">
    <name type="scientific">Nostoc punctiforme NIES-2108</name>
    <dbReference type="NCBI Taxonomy" id="1356359"/>
    <lineage>
        <taxon>Bacteria</taxon>
        <taxon>Bacillati</taxon>
        <taxon>Cyanobacteriota</taxon>
        <taxon>Cyanophyceae</taxon>
        <taxon>Nostocales</taxon>
        <taxon>Nostocaceae</taxon>
        <taxon>Nostoc</taxon>
    </lineage>
</organism>
<dbReference type="Gene3D" id="3.90.1590.10">
    <property type="entry name" value="glutathione-dependent formaldehyde- activating enzyme (gfa)"/>
    <property type="match status" value="1"/>
</dbReference>
<feature type="domain" description="CENP-V/GFA" evidence="5">
    <location>
        <begin position="19"/>
        <end position="126"/>
    </location>
</feature>
<evidence type="ECO:0000259" key="5">
    <source>
        <dbReference type="PROSITE" id="PS51891"/>
    </source>
</evidence>
<reference evidence="6 7" key="1">
    <citation type="submission" date="2016-04" db="EMBL/GenBank/DDBJ databases">
        <authorList>
            <person name="Evans L.H."/>
            <person name="Alamgir A."/>
            <person name="Owens N."/>
            <person name="Weber N.D."/>
            <person name="Virtaneva K."/>
            <person name="Barbian K."/>
            <person name="Babar A."/>
            <person name="Rosenke K."/>
        </authorList>
    </citation>
    <scope>NUCLEOTIDE SEQUENCE [LARGE SCALE GENOMIC DNA]</scope>
    <source>
        <strain evidence="6">NIES-2108</strain>
    </source>
</reference>
<keyword evidence="4" id="KW-0456">Lyase</keyword>
<accession>A0A367S0K5</accession>
<keyword evidence="3" id="KW-0862">Zinc</keyword>
<dbReference type="SUPFAM" id="SSF51316">
    <property type="entry name" value="Mss4-like"/>
    <property type="match status" value="1"/>
</dbReference>
<sequence>MKINRERRRQIVNDWNLPWEGGCRCGQIRLQVSAPPLLTMACHCTGCQRMTASAFSLSVAIPSIGFSVLKGQPTIGGLHSATRHYFCPHCMSWIFTRPEGMDEFVNLRATMLDDASWFTPFIETWTREKLLWATTSAVHSFETLPKEEDYASLIEEYAKQASKPTL</sequence>
<dbReference type="PANTHER" id="PTHR33337:SF40">
    <property type="entry name" value="CENP-V_GFA DOMAIN-CONTAINING PROTEIN-RELATED"/>
    <property type="match status" value="1"/>
</dbReference>
<dbReference type="PANTHER" id="PTHR33337">
    <property type="entry name" value="GFA DOMAIN-CONTAINING PROTEIN"/>
    <property type="match status" value="1"/>
</dbReference>
<dbReference type="EMBL" id="LXQE01000012">
    <property type="protein sequence ID" value="RCJ42396.1"/>
    <property type="molecule type" value="Genomic_DNA"/>
</dbReference>
<proteinExistence type="inferred from homology"/>
<evidence type="ECO:0000256" key="1">
    <source>
        <dbReference type="ARBA" id="ARBA00005495"/>
    </source>
</evidence>
<dbReference type="GO" id="GO:0016846">
    <property type="term" value="F:carbon-sulfur lyase activity"/>
    <property type="evidence" value="ECO:0007669"/>
    <property type="project" value="InterPro"/>
</dbReference>
<dbReference type="AlphaFoldDB" id="A0A367S0K5"/>
<protein>
    <submittedName>
        <fullName evidence="6">Aldehyde-activating protein</fullName>
    </submittedName>
</protein>
<comment type="similarity">
    <text evidence="1">Belongs to the Gfa family.</text>
</comment>
<keyword evidence="2" id="KW-0479">Metal-binding</keyword>
<evidence type="ECO:0000313" key="7">
    <source>
        <dbReference type="Proteomes" id="UP000252085"/>
    </source>
</evidence>
<dbReference type="InterPro" id="IPR006913">
    <property type="entry name" value="CENP-V/GFA"/>
</dbReference>
<name>A0A367S0K5_NOSPU</name>
<evidence type="ECO:0000256" key="4">
    <source>
        <dbReference type="ARBA" id="ARBA00023239"/>
    </source>
</evidence>
<comment type="caution">
    <text evidence="6">The sequence shown here is derived from an EMBL/GenBank/DDBJ whole genome shotgun (WGS) entry which is preliminary data.</text>
</comment>
<dbReference type="Pfam" id="PF04828">
    <property type="entry name" value="GFA"/>
    <property type="match status" value="1"/>
</dbReference>
<dbReference type="PROSITE" id="PS51891">
    <property type="entry name" value="CENP_V_GFA"/>
    <property type="match status" value="1"/>
</dbReference>
<evidence type="ECO:0000256" key="2">
    <source>
        <dbReference type="ARBA" id="ARBA00022723"/>
    </source>
</evidence>
<evidence type="ECO:0000313" key="6">
    <source>
        <dbReference type="EMBL" id="RCJ42396.1"/>
    </source>
</evidence>
<dbReference type="InterPro" id="IPR011057">
    <property type="entry name" value="Mss4-like_sf"/>
</dbReference>
<dbReference type="GO" id="GO:0046872">
    <property type="term" value="F:metal ion binding"/>
    <property type="evidence" value="ECO:0007669"/>
    <property type="project" value="UniProtKB-KW"/>
</dbReference>
<dbReference type="Proteomes" id="UP000252085">
    <property type="component" value="Unassembled WGS sequence"/>
</dbReference>